<dbReference type="AlphaFoldDB" id="A0A8H7YF54"/>
<feature type="transmembrane region" description="Helical" evidence="11">
    <location>
        <begin position="484"/>
        <end position="503"/>
    </location>
</feature>
<dbReference type="EMBL" id="JAEVHI010000006">
    <property type="protein sequence ID" value="KAG5288449.1"/>
    <property type="molecule type" value="Genomic_DNA"/>
</dbReference>
<keyword evidence="5 11" id="KW-0812">Transmembrane</keyword>
<evidence type="ECO:0000256" key="11">
    <source>
        <dbReference type="SAM" id="Phobius"/>
    </source>
</evidence>
<keyword evidence="6 11" id="KW-1133">Transmembrane helix</keyword>
<organism evidence="13 14">
    <name type="scientific">Ajellomyces capsulatus</name>
    <name type="common">Darling's disease fungus</name>
    <name type="synonym">Histoplasma capsulatum</name>
    <dbReference type="NCBI Taxonomy" id="5037"/>
    <lineage>
        <taxon>Eukaryota</taxon>
        <taxon>Fungi</taxon>
        <taxon>Dikarya</taxon>
        <taxon>Ascomycota</taxon>
        <taxon>Pezizomycotina</taxon>
        <taxon>Eurotiomycetes</taxon>
        <taxon>Eurotiomycetidae</taxon>
        <taxon>Onygenales</taxon>
        <taxon>Ajellomycetaceae</taxon>
        <taxon>Histoplasma</taxon>
    </lineage>
</organism>
<sequence>MKPLKSLFSRSSDAKAATQVAPASSASTAVPSHSGSVVEAEKETASPQDEAPASQMMASPNEKTAPEALASPRNEKASTSQVPAGPSEETPLETQDATDGQEVSSETIENDDSAGVTYLSGFPLAIVVIGLCLAVLLVALDNTIIATAIPRITDHFKALEDVGWYGSSYLLTTCAFQLMFGKFYSFYPVKWVFLSAILIFEIGSAICGAAPTSEALIVGRAIAGIGSAGIFSGAMIIITYSIPLEKRPMYNGVLSSMYGIASVAGPLMGGAFTDHVSWRWCFYINLPIGAVTILAIFVFLQHPKQTLKKPDSWKGQLAQLDPWGTVTFMPGIVCLLLALQWGGTKYNWGNARIIVLFILFGILIIAFVVIQIWKGENATVPPRIVMKRSMAFASFFAFTLGASFFILVFYLPIWFQAIKIASATKSGVMTIPMVLTLVIGSIIGGLFISLIGYFTPFFYISAVLSTVGAAMLTTFKTDTGSPKWIGYQVIYGLGVGLGFQLPILTPQVVLDIDDVAVGIVVTMFSQLLGGALFISVAQNIFTNKLSKGIMIAAPGVDPKAVLGQGATSLTKVIPPQFLDAAQVAYNKALTQTWYGVVVMSALGIIGAFGVEWKSVKGKNLSASAA</sequence>
<feature type="transmembrane region" description="Helical" evidence="11">
    <location>
        <begin position="162"/>
        <end position="180"/>
    </location>
</feature>
<evidence type="ECO:0000256" key="2">
    <source>
        <dbReference type="ARBA" id="ARBA00007520"/>
    </source>
</evidence>
<evidence type="ECO:0000313" key="14">
    <source>
        <dbReference type="Proteomes" id="UP000670092"/>
    </source>
</evidence>
<feature type="compositionally biased region" description="Low complexity" evidence="10">
    <location>
        <begin position="16"/>
        <end position="36"/>
    </location>
</feature>
<keyword evidence="4" id="KW-1003">Cell membrane</keyword>
<feature type="transmembrane region" description="Helical" evidence="11">
    <location>
        <begin position="249"/>
        <end position="268"/>
    </location>
</feature>
<dbReference type="SUPFAM" id="SSF103473">
    <property type="entry name" value="MFS general substrate transporter"/>
    <property type="match status" value="1"/>
</dbReference>
<feature type="domain" description="Major facilitator superfamily (MFS) profile" evidence="12">
    <location>
        <begin position="127"/>
        <end position="625"/>
    </location>
</feature>
<feature type="transmembrane region" description="Helical" evidence="11">
    <location>
        <begin position="592"/>
        <end position="610"/>
    </location>
</feature>
<dbReference type="InterPro" id="IPR036259">
    <property type="entry name" value="MFS_trans_sf"/>
</dbReference>
<dbReference type="GO" id="GO:0022857">
    <property type="term" value="F:transmembrane transporter activity"/>
    <property type="evidence" value="ECO:0007669"/>
    <property type="project" value="InterPro"/>
</dbReference>
<evidence type="ECO:0000259" key="12">
    <source>
        <dbReference type="PROSITE" id="PS50850"/>
    </source>
</evidence>
<feature type="transmembrane region" description="Helical" evidence="11">
    <location>
        <begin position="515"/>
        <end position="537"/>
    </location>
</feature>
<evidence type="ECO:0000256" key="1">
    <source>
        <dbReference type="ARBA" id="ARBA00004651"/>
    </source>
</evidence>
<evidence type="ECO:0000256" key="5">
    <source>
        <dbReference type="ARBA" id="ARBA00022692"/>
    </source>
</evidence>
<reference evidence="13 14" key="1">
    <citation type="submission" date="2021-01" db="EMBL/GenBank/DDBJ databases">
        <title>Chromosome-level genome assembly of a human fungal pathogen reveals clustering of transcriptionally co-regulated genes.</title>
        <authorList>
            <person name="Voorhies M."/>
            <person name="Cohen S."/>
            <person name="Shea T.P."/>
            <person name="Petrus S."/>
            <person name="Munoz J.F."/>
            <person name="Poplawski S."/>
            <person name="Goldman W.E."/>
            <person name="Michael T."/>
            <person name="Cuomo C.A."/>
            <person name="Sil A."/>
            <person name="Beyhan S."/>
        </authorList>
    </citation>
    <scope>NUCLEOTIDE SEQUENCE [LARGE SCALE GENOMIC DNA]</scope>
    <source>
        <strain evidence="13 14">G184AR</strain>
    </source>
</reference>
<feature type="transmembrane region" description="Helical" evidence="11">
    <location>
        <begin position="192"/>
        <end position="210"/>
    </location>
</feature>
<comment type="caution">
    <text evidence="13">The sequence shown here is derived from an EMBL/GenBank/DDBJ whole genome shotgun (WGS) entry which is preliminary data.</text>
</comment>
<evidence type="ECO:0000256" key="10">
    <source>
        <dbReference type="SAM" id="MobiDB-lite"/>
    </source>
</evidence>
<feature type="transmembrane region" description="Helical" evidence="11">
    <location>
        <begin position="427"/>
        <end position="451"/>
    </location>
</feature>
<keyword evidence="7 11" id="KW-0472">Membrane</keyword>
<feature type="transmembrane region" description="Helical" evidence="11">
    <location>
        <begin position="222"/>
        <end position="243"/>
    </location>
</feature>
<protein>
    <recommendedName>
        <fullName evidence="9">MFS-type efflux pump MFS1</fullName>
    </recommendedName>
</protein>
<feature type="transmembrane region" description="Helical" evidence="11">
    <location>
        <begin position="393"/>
        <end position="415"/>
    </location>
</feature>
<feature type="transmembrane region" description="Helical" evidence="11">
    <location>
        <begin position="353"/>
        <end position="373"/>
    </location>
</feature>
<evidence type="ECO:0000256" key="7">
    <source>
        <dbReference type="ARBA" id="ARBA00023136"/>
    </source>
</evidence>
<accession>A0A8H7YF54</accession>
<dbReference type="Gene3D" id="1.20.1720.10">
    <property type="entry name" value="Multidrug resistance protein D"/>
    <property type="match status" value="1"/>
</dbReference>
<feature type="transmembrane region" description="Helical" evidence="11">
    <location>
        <begin position="322"/>
        <end position="341"/>
    </location>
</feature>
<proteinExistence type="inferred from homology"/>
<feature type="transmembrane region" description="Helical" evidence="11">
    <location>
        <begin position="122"/>
        <end position="141"/>
    </location>
</feature>
<dbReference type="FunFam" id="1.20.1250.20:FF:000196">
    <property type="entry name" value="MFS toxin efflux pump (AflT)"/>
    <property type="match status" value="1"/>
</dbReference>
<dbReference type="GO" id="GO:0005886">
    <property type="term" value="C:plasma membrane"/>
    <property type="evidence" value="ECO:0007669"/>
    <property type="project" value="UniProtKB-SubCell"/>
</dbReference>
<feature type="transmembrane region" description="Helical" evidence="11">
    <location>
        <begin position="280"/>
        <end position="302"/>
    </location>
</feature>
<evidence type="ECO:0000313" key="13">
    <source>
        <dbReference type="EMBL" id="KAG5288449.1"/>
    </source>
</evidence>
<keyword evidence="8" id="KW-0325">Glycoprotein</keyword>
<comment type="subcellular location">
    <subcellularLocation>
        <location evidence="1">Cell membrane</location>
        <topology evidence="1">Multi-pass membrane protein</topology>
    </subcellularLocation>
</comment>
<dbReference type="InterPro" id="IPR011701">
    <property type="entry name" value="MFS"/>
</dbReference>
<dbReference type="VEuPathDB" id="FungiDB:I7I52_11944"/>
<dbReference type="PANTHER" id="PTHR23501:SF199">
    <property type="entry name" value="MFS EFFLUX TRANSPORTER INPD-RELATED"/>
    <property type="match status" value="1"/>
</dbReference>
<gene>
    <name evidence="13" type="ORF">I7I52_11944</name>
</gene>
<dbReference type="FunFam" id="1.20.1250.20:FF:000489">
    <property type="entry name" value="MFS general substrate transporter"/>
    <property type="match status" value="1"/>
</dbReference>
<evidence type="ECO:0000256" key="6">
    <source>
        <dbReference type="ARBA" id="ARBA00022989"/>
    </source>
</evidence>
<name>A0A8H7YF54_AJECA</name>
<dbReference type="Pfam" id="PF07690">
    <property type="entry name" value="MFS_1"/>
    <property type="match status" value="1"/>
</dbReference>
<dbReference type="InterPro" id="IPR020846">
    <property type="entry name" value="MFS_dom"/>
</dbReference>
<dbReference type="OrthoDB" id="10021397at2759"/>
<keyword evidence="3" id="KW-0813">Transport</keyword>
<dbReference type="FunFam" id="1.20.1720.10:FF:000012">
    <property type="entry name" value="MFS toxin efflux pump (AflT)"/>
    <property type="match status" value="1"/>
</dbReference>
<dbReference type="Gene3D" id="1.20.1250.20">
    <property type="entry name" value="MFS general substrate transporter like domains"/>
    <property type="match status" value="1"/>
</dbReference>
<feature type="compositionally biased region" description="Polar residues" evidence="10">
    <location>
        <begin position="92"/>
        <end position="107"/>
    </location>
</feature>
<evidence type="ECO:0000256" key="8">
    <source>
        <dbReference type="ARBA" id="ARBA00023180"/>
    </source>
</evidence>
<dbReference type="PANTHER" id="PTHR23501">
    <property type="entry name" value="MAJOR FACILITATOR SUPERFAMILY"/>
    <property type="match status" value="1"/>
</dbReference>
<dbReference type="PROSITE" id="PS50850">
    <property type="entry name" value="MFS"/>
    <property type="match status" value="1"/>
</dbReference>
<comment type="similarity">
    <text evidence="2">Belongs to the major facilitator superfamily. TCR/Tet family.</text>
</comment>
<evidence type="ECO:0000256" key="9">
    <source>
        <dbReference type="ARBA" id="ARBA00069843"/>
    </source>
</evidence>
<feature type="region of interest" description="Disordered" evidence="10">
    <location>
        <begin position="1"/>
        <end position="109"/>
    </location>
</feature>
<evidence type="ECO:0000256" key="4">
    <source>
        <dbReference type="ARBA" id="ARBA00022475"/>
    </source>
</evidence>
<evidence type="ECO:0000256" key="3">
    <source>
        <dbReference type="ARBA" id="ARBA00022448"/>
    </source>
</evidence>
<dbReference type="CDD" id="cd17502">
    <property type="entry name" value="MFS_Azr1_MDR_like"/>
    <property type="match status" value="1"/>
</dbReference>
<feature type="transmembrane region" description="Helical" evidence="11">
    <location>
        <begin position="457"/>
        <end position="475"/>
    </location>
</feature>
<dbReference type="Proteomes" id="UP000670092">
    <property type="component" value="Unassembled WGS sequence"/>
</dbReference>